<name>A0A2P6S605_ROSCH</name>
<organism evidence="1 2">
    <name type="scientific">Rosa chinensis</name>
    <name type="common">China rose</name>
    <dbReference type="NCBI Taxonomy" id="74649"/>
    <lineage>
        <taxon>Eukaryota</taxon>
        <taxon>Viridiplantae</taxon>
        <taxon>Streptophyta</taxon>
        <taxon>Embryophyta</taxon>
        <taxon>Tracheophyta</taxon>
        <taxon>Spermatophyta</taxon>
        <taxon>Magnoliopsida</taxon>
        <taxon>eudicotyledons</taxon>
        <taxon>Gunneridae</taxon>
        <taxon>Pentapetalae</taxon>
        <taxon>rosids</taxon>
        <taxon>fabids</taxon>
        <taxon>Rosales</taxon>
        <taxon>Rosaceae</taxon>
        <taxon>Rosoideae</taxon>
        <taxon>Rosoideae incertae sedis</taxon>
        <taxon>Rosa</taxon>
    </lineage>
</organism>
<keyword evidence="2" id="KW-1185">Reference proteome</keyword>
<evidence type="ECO:0000313" key="2">
    <source>
        <dbReference type="Proteomes" id="UP000238479"/>
    </source>
</evidence>
<dbReference type="EMBL" id="PDCK01000040">
    <property type="protein sequence ID" value="PRQ54105.1"/>
    <property type="molecule type" value="Genomic_DNA"/>
</dbReference>
<protein>
    <submittedName>
        <fullName evidence="1">Uncharacterized protein</fullName>
    </submittedName>
</protein>
<proteinExistence type="predicted"/>
<dbReference type="Proteomes" id="UP000238479">
    <property type="component" value="Chromosome 2"/>
</dbReference>
<accession>A0A2P6S605</accession>
<dbReference type="AlphaFoldDB" id="A0A2P6S605"/>
<evidence type="ECO:0000313" key="1">
    <source>
        <dbReference type="EMBL" id="PRQ54105.1"/>
    </source>
</evidence>
<dbReference type="Gramene" id="PRQ54105">
    <property type="protein sequence ID" value="PRQ54105"/>
    <property type="gene ID" value="RchiOBHm_Chr2g0173871"/>
</dbReference>
<reference evidence="1 2" key="1">
    <citation type="journal article" date="2018" name="Nat. Genet.">
        <title>The Rosa genome provides new insights in the design of modern roses.</title>
        <authorList>
            <person name="Bendahmane M."/>
        </authorList>
    </citation>
    <scope>NUCLEOTIDE SEQUENCE [LARGE SCALE GENOMIC DNA]</scope>
    <source>
        <strain evidence="2">cv. Old Blush</strain>
    </source>
</reference>
<comment type="caution">
    <text evidence="1">The sequence shown here is derived from an EMBL/GenBank/DDBJ whole genome shotgun (WGS) entry which is preliminary data.</text>
</comment>
<sequence length="73" mass="8717">MMILSSHSIEIWFLDQLNSSCFCLRMITLLFRFEVRVQFPASLSNMPNLIAISALWTRAIRKAWWRSLLIKWD</sequence>
<gene>
    <name evidence="1" type="ORF">RchiOBHm_Chr2g0173871</name>
</gene>